<dbReference type="EMBL" id="BAABAF010000002">
    <property type="protein sequence ID" value="GAA3756867.1"/>
    <property type="molecule type" value="Genomic_DNA"/>
</dbReference>
<dbReference type="Gene3D" id="3.40.50.880">
    <property type="match status" value="1"/>
</dbReference>
<accession>A0ABP7G768</accession>
<dbReference type="SUPFAM" id="SSF49785">
    <property type="entry name" value="Galactose-binding domain-like"/>
    <property type="match status" value="1"/>
</dbReference>
<sequence>MTVRRLVDAVSGDVPGAVMPLFWQKGTGTASVRDEMERIRDAGIRAVILEARPHPDFLGDGWWRDVDAVLDVARRRGMKVWFFDDDVFPTGHAGGAVRDAAPELRRRFLTERHTDVVGPAVGASLIVERHQFWGPAATGDPGALLRVVAYRRAEDGHELCGDPIDLTQHIRDGILYWDIPEGWWRVFFLTTVADGGSKPHAHHIDYLNAASTQLLIDNVHERVHARYGSEFGTTIAGFFSDEPGFYNDPDTFDFGSQPGKSVPLPWNEEVRARLGPALGTEPLALLPLLWNSAGGAERRVRYAFMDVASRLYSENFSQRVGDWCRAHGVEYIGHVVEDNGAHAHLGPGAGHYFRAMAGQDMAGVDIIGAQVVPGFARGPFANMAGHSDGEFFHFGLAKLASSAAHLDPRKHGRSMCETIGASGWYAGLRLFTWLTNHLLVRGVTHVVPHAFSPAPFPDPDCPPHFYAHGHNPQYRHQHLLSSYTDRLSHLLQGGIHIAPAAVLYHADAEWLGDAQPCERALRLLMEAQLDADIVPGDALAGAAADGAALALRGERYDTLVVPGSAFLPEAVADHLLRLDAAGVPVVFVDDVPQVVGSGPAALRERFRAVRQERLADVVAELTTRAVRSAAPAPSLRVLRIDHGEADVVMLVNESAFSAVQTTLSLPCAGEVVAFDAFAATLTAVPGIVAAGCTRVEIDLGPGEAAVLIVGAPSAWAGLEVAPVARFGDPVEISQGWDVSLATAEEYPAFTRWGTLDRLVPLSAPDLLPTFSGTVRYTAPLAVARPGQTHRLDLGAVFETARVALNGAEIGTRIAPPYMFDIPGDLLAEHNLLEIEVTNTLAKAHPDFFSAFAQQDPTGMLGPVTLAPIGPDALVTDHCPAHDHPMF</sequence>
<proteinExistence type="predicted"/>
<dbReference type="PANTHER" id="PTHR36848:SF2">
    <property type="entry name" value="SECRETED PROTEIN"/>
    <property type="match status" value="1"/>
</dbReference>
<gene>
    <name evidence="1" type="ORF">GCM10022240_07120</name>
</gene>
<dbReference type="RefSeq" id="WP_344780600.1">
    <property type="nucleotide sequence ID" value="NZ_BAABAF010000002.1"/>
</dbReference>
<protein>
    <recommendedName>
        <fullName evidence="3">Glycosyl transferase family 2</fullName>
    </recommendedName>
</protein>
<dbReference type="InterPro" id="IPR029062">
    <property type="entry name" value="Class_I_gatase-like"/>
</dbReference>
<dbReference type="PANTHER" id="PTHR36848">
    <property type="entry name" value="DNA-BINDING PROTEIN (PUTATIVE SECRETED PROTEIN)-RELATED"/>
    <property type="match status" value="1"/>
</dbReference>
<comment type="caution">
    <text evidence="1">The sequence shown here is derived from an EMBL/GenBank/DDBJ whole genome shotgun (WGS) entry which is preliminary data.</text>
</comment>
<evidence type="ECO:0008006" key="3">
    <source>
        <dbReference type="Google" id="ProtNLM"/>
    </source>
</evidence>
<name>A0ABP7G768_9MICO</name>
<dbReference type="InterPro" id="IPR053161">
    <property type="entry name" value="Ulvan_degrading_GH"/>
</dbReference>
<reference evidence="2" key="1">
    <citation type="journal article" date="2019" name="Int. J. Syst. Evol. Microbiol.">
        <title>The Global Catalogue of Microorganisms (GCM) 10K type strain sequencing project: providing services to taxonomists for standard genome sequencing and annotation.</title>
        <authorList>
            <consortium name="The Broad Institute Genomics Platform"/>
            <consortium name="The Broad Institute Genome Sequencing Center for Infectious Disease"/>
            <person name="Wu L."/>
            <person name="Ma J."/>
        </authorList>
    </citation>
    <scope>NUCLEOTIDE SEQUENCE [LARGE SCALE GENOMIC DNA]</scope>
    <source>
        <strain evidence="2">JCM 16950</strain>
    </source>
</reference>
<evidence type="ECO:0000313" key="2">
    <source>
        <dbReference type="Proteomes" id="UP001500540"/>
    </source>
</evidence>
<dbReference type="InterPro" id="IPR008979">
    <property type="entry name" value="Galactose-bd-like_sf"/>
</dbReference>
<dbReference type="Gene3D" id="2.60.120.260">
    <property type="entry name" value="Galactose-binding domain-like"/>
    <property type="match status" value="1"/>
</dbReference>
<organism evidence="1 2">
    <name type="scientific">Microbacterium kribbense</name>
    <dbReference type="NCBI Taxonomy" id="433645"/>
    <lineage>
        <taxon>Bacteria</taxon>
        <taxon>Bacillati</taxon>
        <taxon>Actinomycetota</taxon>
        <taxon>Actinomycetes</taxon>
        <taxon>Micrococcales</taxon>
        <taxon>Microbacteriaceae</taxon>
        <taxon>Microbacterium</taxon>
    </lineage>
</organism>
<evidence type="ECO:0000313" key="1">
    <source>
        <dbReference type="EMBL" id="GAA3756867.1"/>
    </source>
</evidence>
<keyword evidence="2" id="KW-1185">Reference proteome</keyword>
<dbReference type="Proteomes" id="UP001500540">
    <property type="component" value="Unassembled WGS sequence"/>
</dbReference>